<keyword evidence="2" id="KW-1185">Reference proteome</keyword>
<dbReference type="AlphaFoldDB" id="A0A8T3ARQ0"/>
<proteinExistence type="predicted"/>
<evidence type="ECO:0008006" key="3">
    <source>
        <dbReference type="Google" id="ProtNLM"/>
    </source>
</evidence>
<organism evidence="1 2">
    <name type="scientific">Dendrobium nobile</name>
    <name type="common">Orchid</name>
    <dbReference type="NCBI Taxonomy" id="94219"/>
    <lineage>
        <taxon>Eukaryota</taxon>
        <taxon>Viridiplantae</taxon>
        <taxon>Streptophyta</taxon>
        <taxon>Embryophyta</taxon>
        <taxon>Tracheophyta</taxon>
        <taxon>Spermatophyta</taxon>
        <taxon>Magnoliopsida</taxon>
        <taxon>Liliopsida</taxon>
        <taxon>Asparagales</taxon>
        <taxon>Orchidaceae</taxon>
        <taxon>Epidendroideae</taxon>
        <taxon>Malaxideae</taxon>
        <taxon>Dendrobiinae</taxon>
        <taxon>Dendrobium</taxon>
    </lineage>
</organism>
<sequence length="128" mass="15223">MSSISLLVHKKCNLSFLWDPWCNRQTISASFNSTRLSHRWVKEFISNRHWVLPDYVPAVIKTSILGISIEEEQPVFTWEGSSNPSYRNFMALFYSQYDDVVWSKYIWHKKYALRYACYAWMAVQGKLK</sequence>
<dbReference type="Proteomes" id="UP000829196">
    <property type="component" value="Unassembled WGS sequence"/>
</dbReference>
<evidence type="ECO:0000313" key="1">
    <source>
        <dbReference type="EMBL" id="KAI0498392.1"/>
    </source>
</evidence>
<comment type="caution">
    <text evidence="1">The sequence shown here is derived from an EMBL/GenBank/DDBJ whole genome shotgun (WGS) entry which is preliminary data.</text>
</comment>
<name>A0A8T3ARQ0_DENNO</name>
<protein>
    <recommendedName>
        <fullName evidence="3">Reverse transcriptase zinc-binding domain-containing protein</fullName>
    </recommendedName>
</protein>
<evidence type="ECO:0000313" key="2">
    <source>
        <dbReference type="Proteomes" id="UP000829196"/>
    </source>
</evidence>
<accession>A0A8T3ARQ0</accession>
<dbReference type="OrthoDB" id="1110896at2759"/>
<gene>
    <name evidence="1" type="ORF">KFK09_021633</name>
</gene>
<dbReference type="EMBL" id="JAGYWB010000015">
    <property type="protein sequence ID" value="KAI0498392.1"/>
    <property type="molecule type" value="Genomic_DNA"/>
</dbReference>
<reference evidence="1" key="1">
    <citation type="journal article" date="2022" name="Front. Genet.">
        <title>Chromosome-Scale Assembly of the Dendrobium nobile Genome Provides Insights Into the Molecular Mechanism of the Biosynthesis of the Medicinal Active Ingredient of Dendrobium.</title>
        <authorList>
            <person name="Xu Q."/>
            <person name="Niu S.-C."/>
            <person name="Li K.-L."/>
            <person name="Zheng P.-J."/>
            <person name="Zhang X.-J."/>
            <person name="Jia Y."/>
            <person name="Liu Y."/>
            <person name="Niu Y.-X."/>
            <person name="Yu L.-H."/>
            <person name="Chen D.-F."/>
            <person name="Zhang G.-Q."/>
        </authorList>
    </citation>
    <scope>NUCLEOTIDE SEQUENCE</scope>
    <source>
        <tissue evidence="1">Leaf</tissue>
    </source>
</reference>